<name>A0A1Q9E337_SYMMI</name>
<reference evidence="2 3" key="1">
    <citation type="submission" date="2016-02" db="EMBL/GenBank/DDBJ databases">
        <title>Genome analysis of coral dinoflagellate symbionts highlights evolutionary adaptations to a symbiotic lifestyle.</title>
        <authorList>
            <person name="Aranda M."/>
            <person name="Li Y."/>
            <person name="Liew Y.J."/>
            <person name="Baumgarten S."/>
            <person name="Simakov O."/>
            <person name="Wilson M."/>
            <person name="Piel J."/>
            <person name="Ashoor H."/>
            <person name="Bougouffa S."/>
            <person name="Bajic V.B."/>
            <person name="Ryu T."/>
            <person name="Ravasi T."/>
            <person name="Bayer T."/>
            <person name="Micklem G."/>
            <person name="Kim H."/>
            <person name="Bhak J."/>
            <person name="Lajeunesse T.C."/>
            <person name="Voolstra C.R."/>
        </authorList>
    </citation>
    <scope>NUCLEOTIDE SEQUENCE [LARGE SCALE GENOMIC DNA]</scope>
    <source>
        <strain evidence="2 3">CCMP2467</strain>
    </source>
</reference>
<organism evidence="2 3">
    <name type="scientific">Symbiodinium microadriaticum</name>
    <name type="common">Dinoflagellate</name>
    <name type="synonym">Zooxanthella microadriatica</name>
    <dbReference type="NCBI Taxonomy" id="2951"/>
    <lineage>
        <taxon>Eukaryota</taxon>
        <taxon>Sar</taxon>
        <taxon>Alveolata</taxon>
        <taxon>Dinophyceae</taxon>
        <taxon>Suessiales</taxon>
        <taxon>Symbiodiniaceae</taxon>
        <taxon>Symbiodinium</taxon>
    </lineage>
</organism>
<feature type="region of interest" description="Disordered" evidence="1">
    <location>
        <begin position="1"/>
        <end position="70"/>
    </location>
</feature>
<evidence type="ECO:0000313" key="3">
    <source>
        <dbReference type="Proteomes" id="UP000186817"/>
    </source>
</evidence>
<protein>
    <recommendedName>
        <fullName evidence="4">Reticulocyte-binding protein 2-like a</fullName>
    </recommendedName>
</protein>
<dbReference type="EMBL" id="LSRX01000280">
    <property type="protein sequence ID" value="OLQ01813.1"/>
    <property type="molecule type" value="Genomic_DNA"/>
</dbReference>
<accession>A0A1Q9E337</accession>
<feature type="compositionally biased region" description="Low complexity" evidence="1">
    <location>
        <begin position="56"/>
        <end position="70"/>
    </location>
</feature>
<feature type="region of interest" description="Disordered" evidence="1">
    <location>
        <begin position="151"/>
        <end position="274"/>
    </location>
</feature>
<gene>
    <name evidence="2" type="ORF">AK812_SmicGene15398</name>
</gene>
<evidence type="ECO:0000256" key="1">
    <source>
        <dbReference type="SAM" id="MobiDB-lite"/>
    </source>
</evidence>
<sequence>MPGLVKTEDPDERDLEKQIEEQAKAQALAEEQAKEQEKAKARALAEEQARKEEQAKAQVLAEQQATEQEQAKAQALAQQLAALEAEQLAALDEQDRLIEAARQKRNELEEAHMTLLAMEQQVHKQLASADAIMQAQVQPEMPGAAATKLEACTPQTSPRTDTAPCAETPMSERSQDAQNPWVCRKLFPSPGLEPVGKLAPPSETQQTLLQCSQQSTQPAFPKASSPGGPSPPSHPAASPSVPKHPPISSAPKASAKAISPAAVKSPPVKAPAPTKAAITKRILRCLEPNAKGTFKVSKEIRDMYASGGRAKERVYELFAECGNDSESFLTKWALDREQSHETELCVEFEYLTKQEMADDLHMSSKNNRLRIVEKYESEGTTDVVDMQLDLDAIGQQLCRTLETGPLNRMLARLNEMYSMVESSSDKLEILKADGLVDGYNDEWLGYFGIIGYVAVKWCTIEFPVDGLRFSLRSGGEPYPHGTGRKSGRWCSGPRLKVGPEAESLCSEFWSRYRFTNPQHVIYSQVKESDRRSYIPCLLHGDKGRTLQKSPIFVLSWEVPFGLGPALLSKCAYDNVGYARKQVSDTKLKWSCSHRLSQDSFTRKRKYSDLDWRECPLASNPGCPEGSKFEHGKNSHQRHNSKGHSYLSRWLVAAVPSKVYNRNAQALKTLLKEMADELTQLYTHGLVHQSSNKVFHMALIGVKGDAEFHWEAGEFNRSYHNTGLVNECKMCHQCDAGAAGLSFTDCSDSPQWAATIGRSDPWDALPPLNHAPYATGNPTSLYLFDPFHVLKYGVFRDCIASIVVRLCAMKYFDFEPSDLKGIPFRLERAYSMYRLWALAAGKNPTLKGFTKSNFNFKKYSHFAWVGCKGSEATLLMMWLDSYLGLLLEKPVKEEWHLVPLKAMKQTVQAGLTFTGIMHSHGLWLPRCCSQLLVDSGLSFLRGYNFLATHCMNRKVTGFRLRPKLHYLGHIVYDLQLQLSRGASFTLSPAIALCEQNEDFIGRQSRVSRRVSARTCSVRTTQRYLVKIRLLLEKMFSS</sequence>
<comment type="caution">
    <text evidence="2">The sequence shown here is derived from an EMBL/GenBank/DDBJ whole genome shotgun (WGS) entry which is preliminary data.</text>
</comment>
<feature type="compositionally biased region" description="Low complexity" evidence="1">
    <location>
        <begin position="204"/>
        <end position="227"/>
    </location>
</feature>
<feature type="compositionally biased region" description="Basic and acidic residues" evidence="1">
    <location>
        <begin position="14"/>
        <end position="23"/>
    </location>
</feature>
<feature type="compositionally biased region" description="Low complexity" evidence="1">
    <location>
        <begin position="235"/>
        <end position="274"/>
    </location>
</feature>
<dbReference type="AlphaFoldDB" id="A0A1Q9E337"/>
<dbReference type="OrthoDB" id="446279at2759"/>
<keyword evidence="3" id="KW-1185">Reference proteome</keyword>
<evidence type="ECO:0000313" key="2">
    <source>
        <dbReference type="EMBL" id="OLQ01813.1"/>
    </source>
</evidence>
<dbReference type="Proteomes" id="UP000186817">
    <property type="component" value="Unassembled WGS sequence"/>
</dbReference>
<proteinExistence type="predicted"/>
<evidence type="ECO:0008006" key="4">
    <source>
        <dbReference type="Google" id="ProtNLM"/>
    </source>
</evidence>
<feature type="compositionally biased region" description="Basic and acidic residues" evidence="1">
    <location>
        <begin position="31"/>
        <end position="55"/>
    </location>
</feature>